<feature type="domain" description="Fe2OG dioxygenase" evidence="6">
    <location>
        <begin position="95"/>
        <end position="193"/>
    </location>
</feature>
<dbReference type="PANTHER" id="PTHR10869:SF246">
    <property type="entry name" value="TRANSMEMBRANE PROLYL 4-HYDROXYLASE"/>
    <property type="match status" value="1"/>
</dbReference>
<dbReference type="AlphaFoldDB" id="A0A6C0CLD5"/>
<name>A0A6C0CLD5_9ZZZZ</name>
<evidence type="ECO:0000313" key="7">
    <source>
        <dbReference type="EMBL" id="QHT05596.1"/>
    </source>
</evidence>
<dbReference type="Pfam" id="PF13640">
    <property type="entry name" value="2OG-FeII_Oxy_3"/>
    <property type="match status" value="1"/>
</dbReference>
<evidence type="ECO:0000256" key="3">
    <source>
        <dbReference type="ARBA" id="ARBA00022964"/>
    </source>
</evidence>
<keyword evidence="3" id="KW-0223">Dioxygenase</keyword>
<proteinExistence type="predicted"/>
<dbReference type="GO" id="GO:0005783">
    <property type="term" value="C:endoplasmic reticulum"/>
    <property type="evidence" value="ECO:0007669"/>
    <property type="project" value="TreeGrafter"/>
</dbReference>
<dbReference type="GO" id="GO:0031418">
    <property type="term" value="F:L-ascorbic acid binding"/>
    <property type="evidence" value="ECO:0007669"/>
    <property type="project" value="InterPro"/>
</dbReference>
<dbReference type="Gene3D" id="2.60.120.620">
    <property type="entry name" value="q2cbj1_9rhob like domain"/>
    <property type="match status" value="1"/>
</dbReference>
<evidence type="ECO:0000259" key="6">
    <source>
        <dbReference type="PROSITE" id="PS51471"/>
    </source>
</evidence>
<keyword evidence="2" id="KW-0479">Metal-binding</keyword>
<evidence type="ECO:0000256" key="2">
    <source>
        <dbReference type="ARBA" id="ARBA00022723"/>
    </source>
</evidence>
<evidence type="ECO:0000256" key="4">
    <source>
        <dbReference type="ARBA" id="ARBA00023002"/>
    </source>
</evidence>
<organism evidence="7">
    <name type="scientific">viral metagenome</name>
    <dbReference type="NCBI Taxonomy" id="1070528"/>
    <lineage>
        <taxon>unclassified sequences</taxon>
        <taxon>metagenomes</taxon>
        <taxon>organismal metagenomes</taxon>
    </lineage>
</organism>
<reference evidence="7" key="1">
    <citation type="journal article" date="2020" name="Nature">
        <title>Giant virus diversity and host interactions through global metagenomics.</title>
        <authorList>
            <person name="Schulz F."/>
            <person name="Roux S."/>
            <person name="Paez-Espino D."/>
            <person name="Jungbluth S."/>
            <person name="Walsh D.A."/>
            <person name="Denef V.J."/>
            <person name="McMahon K.D."/>
            <person name="Konstantinidis K.T."/>
            <person name="Eloe-Fadrosh E.A."/>
            <person name="Kyrpides N.C."/>
            <person name="Woyke T."/>
        </authorList>
    </citation>
    <scope>NUCLEOTIDE SEQUENCE</scope>
    <source>
        <strain evidence="7">GVMAG-M-3300021389-45</strain>
    </source>
</reference>
<evidence type="ECO:0000256" key="5">
    <source>
        <dbReference type="ARBA" id="ARBA00023004"/>
    </source>
</evidence>
<dbReference type="PROSITE" id="PS51471">
    <property type="entry name" value="FE2OG_OXY"/>
    <property type="match status" value="1"/>
</dbReference>
<dbReference type="InterPro" id="IPR006620">
    <property type="entry name" value="Pro_4_hyd_alph"/>
</dbReference>
<dbReference type="GO" id="GO:0005506">
    <property type="term" value="F:iron ion binding"/>
    <property type="evidence" value="ECO:0007669"/>
    <property type="project" value="InterPro"/>
</dbReference>
<protein>
    <recommendedName>
        <fullName evidence="6">Fe2OG dioxygenase domain-containing protein</fullName>
    </recommendedName>
</protein>
<dbReference type="InterPro" id="IPR005123">
    <property type="entry name" value="Oxoglu/Fe-dep_dioxygenase_dom"/>
</dbReference>
<keyword evidence="5" id="KW-0408">Iron</keyword>
<sequence length="200" mass="22656">MGTFVVVIVVMALLIYTFMSKYKSPKVRKGFITHEECDHIVEVSKPRLSSSTIGVDKNDDNTIRISQTAWLDYEDKIVHDVSERCASLYDKTLVECESLQTLKYEPGGFYSPHQDVLPLKNPRRHTCIIALNDGYVGGETNFPNLNKKFKLEKGDVLCFDTLNGMGRITDQALHGGLPVEKGEKWLANLWIHKYPYSITG</sequence>
<dbReference type="PANTHER" id="PTHR10869">
    <property type="entry name" value="PROLYL 4-HYDROXYLASE ALPHA SUBUNIT"/>
    <property type="match status" value="1"/>
</dbReference>
<dbReference type="SMART" id="SM00702">
    <property type="entry name" value="P4Hc"/>
    <property type="match status" value="1"/>
</dbReference>
<dbReference type="EMBL" id="MN739457">
    <property type="protein sequence ID" value="QHT05596.1"/>
    <property type="molecule type" value="Genomic_DNA"/>
</dbReference>
<comment type="cofactor">
    <cofactor evidence="1">
        <name>L-ascorbate</name>
        <dbReference type="ChEBI" id="CHEBI:38290"/>
    </cofactor>
</comment>
<accession>A0A6C0CLD5</accession>
<dbReference type="InterPro" id="IPR045054">
    <property type="entry name" value="P4HA-like"/>
</dbReference>
<evidence type="ECO:0000256" key="1">
    <source>
        <dbReference type="ARBA" id="ARBA00001961"/>
    </source>
</evidence>
<keyword evidence="4" id="KW-0560">Oxidoreductase</keyword>
<dbReference type="GO" id="GO:0004656">
    <property type="term" value="F:procollagen-proline 4-dioxygenase activity"/>
    <property type="evidence" value="ECO:0007669"/>
    <property type="project" value="TreeGrafter"/>
</dbReference>
<dbReference type="InterPro" id="IPR044862">
    <property type="entry name" value="Pro_4_hyd_alph_FE2OG_OXY"/>
</dbReference>